<reference evidence="3 5" key="2">
    <citation type="submission" date="2020-08" db="EMBL/GenBank/DDBJ databases">
        <title>Sequencing the genomes of 1000 actinobacteria strains.</title>
        <authorList>
            <person name="Klenk H.-P."/>
        </authorList>
    </citation>
    <scope>NUCLEOTIDE SEQUENCE [LARGE SCALE GENOMIC DNA]</scope>
    <source>
        <strain evidence="3 5">DSM 21065</strain>
    </source>
</reference>
<name>A0A099J2U2_9MICO</name>
<keyword evidence="4" id="KW-1185">Reference proteome</keyword>
<sequence length="80" mass="9017">MSRATDAYTRLQEAMTTTDPECQRDERFIRDDQAPGELAPLCRACPLYDLCAEYAELARPIGGIWAGKRYNRSTTTKAKS</sequence>
<comment type="caution">
    <text evidence="2">The sequence shown here is derived from an EMBL/GenBank/DDBJ whole genome shotgun (WGS) entry which is preliminary data.</text>
</comment>
<dbReference type="InterPro" id="IPR034768">
    <property type="entry name" value="4FE4S_WBL"/>
</dbReference>
<feature type="domain" description="4Fe-4S Wbl-type" evidence="1">
    <location>
        <begin position="14"/>
        <end position="75"/>
    </location>
</feature>
<evidence type="ECO:0000313" key="3">
    <source>
        <dbReference type="EMBL" id="MBB5641783.1"/>
    </source>
</evidence>
<gene>
    <name evidence="3" type="ORF">BJ997_002331</name>
    <name evidence="2" type="ORF">GY21_13565</name>
</gene>
<organism evidence="2 4">
    <name type="scientific">Cryobacterium roopkundense</name>
    <dbReference type="NCBI Taxonomy" id="1001240"/>
    <lineage>
        <taxon>Bacteria</taxon>
        <taxon>Bacillati</taxon>
        <taxon>Actinomycetota</taxon>
        <taxon>Actinomycetes</taxon>
        <taxon>Micrococcales</taxon>
        <taxon>Microbacteriaceae</taxon>
        <taxon>Cryobacterium</taxon>
    </lineage>
</organism>
<dbReference type="STRING" id="1001240.GY21_13565"/>
<dbReference type="AlphaFoldDB" id="A0A099J2U2"/>
<protein>
    <recommendedName>
        <fullName evidence="1">4Fe-4S Wbl-type domain-containing protein</fullName>
    </recommendedName>
</protein>
<evidence type="ECO:0000259" key="1">
    <source>
        <dbReference type="PROSITE" id="PS51674"/>
    </source>
</evidence>
<reference evidence="2 4" key="1">
    <citation type="submission" date="2014-08" db="EMBL/GenBank/DDBJ databases">
        <authorList>
            <person name="Sisinthy S."/>
        </authorList>
    </citation>
    <scope>NUCLEOTIDE SEQUENCE [LARGE SCALE GENOMIC DNA]</scope>
    <source>
        <strain evidence="2 4">RuG17</strain>
    </source>
</reference>
<proteinExistence type="predicted"/>
<dbReference type="EMBL" id="JPXF01000058">
    <property type="protein sequence ID" value="KGJ72729.1"/>
    <property type="molecule type" value="Genomic_DNA"/>
</dbReference>
<dbReference type="EMBL" id="JACHBQ010000001">
    <property type="protein sequence ID" value="MBB5641783.1"/>
    <property type="molecule type" value="Genomic_DNA"/>
</dbReference>
<dbReference type="Proteomes" id="UP000029864">
    <property type="component" value="Unassembled WGS sequence"/>
</dbReference>
<accession>A0A099J2U2</accession>
<evidence type="ECO:0000313" key="2">
    <source>
        <dbReference type="EMBL" id="KGJ72729.1"/>
    </source>
</evidence>
<dbReference type="PROSITE" id="PS51674">
    <property type="entry name" value="4FE4S_WBL"/>
    <property type="match status" value="1"/>
</dbReference>
<dbReference type="Proteomes" id="UP000561726">
    <property type="component" value="Unassembled WGS sequence"/>
</dbReference>
<evidence type="ECO:0000313" key="4">
    <source>
        <dbReference type="Proteomes" id="UP000029864"/>
    </source>
</evidence>
<evidence type="ECO:0000313" key="5">
    <source>
        <dbReference type="Proteomes" id="UP000561726"/>
    </source>
</evidence>
<dbReference type="RefSeq" id="WP_035837280.1">
    <property type="nucleotide sequence ID" value="NZ_JACHBQ010000001.1"/>
</dbReference>
<dbReference type="OrthoDB" id="5120425at2"/>